<evidence type="ECO:0000313" key="2">
    <source>
        <dbReference type="EMBL" id="PWN97181.1"/>
    </source>
</evidence>
<feature type="region of interest" description="Disordered" evidence="1">
    <location>
        <begin position="151"/>
        <end position="201"/>
    </location>
</feature>
<dbReference type="EMBL" id="KZ819296">
    <property type="protein sequence ID" value="PWN97181.1"/>
    <property type="molecule type" value="Genomic_DNA"/>
</dbReference>
<feature type="compositionally biased region" description="Polar residues" evidence="1">
    <location>
        <begin position="1"/>
        <end position="10"/>
    </location>
</feature>
<evidence type="ECO:0000256" key="1">
    <source>
        <dbReference type="SAM" id="MobiDB-lite"/>
    </source>
</evidence>
<evidence type="ECO:0000313" key="3">
    <source>
        <dbReference type="Proteomes" id="UP000245946"/>
    </source>
</evidence>
<feature type="compositionally biased region" description="Polar residues" evidence="1">
    <location>
        <begin position="63"/>
        <end position="74"/>
    </location>
</feature>
<name>A0A316Z6I6_9BASI</name>
<protein>
    <submittedName>
        <fullName evidence="2">Uncharacterized protein</fullName>
    </submittedName>
</protein>
<proteinExistence type="predicted"/>
<feature type="compositionally biased region" description="Low complexity" evidence="1">
    <location>
        <begin position="90"/>
        <end position="110"/>
    </location>
</feature>
<dbReference type="GeneID" id="37273300"/>
<sequence>MSVPLSSATSAPMARKGSGAPDAPSGAGGASTGSSSATNVRVPIMHDYEGARERSRVLRTLSHLSKTQASSSSLDGAYAYPETESDSETPQRSSSASSPPTRPAARSPAASLRGSFSAFARGAAAAVRATGAASGAGGGAVYYVTEQPGGPASAGIGGRSSRQGSASDTPAMPIPTTPGAGPTRRPRRESPGMNASAAFASESPVSTRLRYGSPVRKECCCESCGQRCRWRWADDGPRVPAASLDICTESAARRSLDAGVQAGVGVKSAAHCAPPTLCFAMRVRHFAPRSAEPAYATCQRQARSTDLSLLGPARSRRARAVQAASCWPAELRPLLDAVPCAARHMGAALCMGASIVVIG</sequence>
<gene>
    <name evidence="2" type="ORF">FA09DRAFT_63878</name>
</gene>
<feature type="region of interest" description="Disordered" evidence="1">
    <location>
        <begin position="1"/>
        <end position="51"/>
    </location>
</feature>
<keyword evidence="3" id="KW-1185">Reference proteome</keyword>
<feature type="region of interest" description="Disordered" evidence="1">
    <location>
        <begin position="63"/>
        <end position="110"/>
    </location>
</feature>
<dbReference type="AlphaFoldDB" id="A0A316Z6I6"/>
<reference evidence="2 3" key="1">
    <citation type="journal article" date="2018" name="Mol. Biol. Evol.">
        <title>Broad Genomic Sampling Reveals a Smut Pathogenic Ancestry of the Fungal Clade Ustilaginomycotina.</title>
        <authorList>
            <person name="Kijpornyongpan T."/>
            <person name="Mondo S.J."/>
            <person name="Barry K."/>
            <person name="Sandor L."/>
            <person name="Lee J."/>
            <person name="Lipzen A."/>
            <person name="Pangilinan J."/>
            <person name="LaButti K."/>
            <person name="Hainaut M."/>
            <person name="Henrissat B."/>
            <person name="Grigoriev I.V."/>
            <person name="Spatafora J.W."/>
            <person name="Aime M.C."/>
        </authorList>
    </citation>
    <scope>NUCLEOTIDE SEQUENCE [LARGE SCALE GENOMIC DNA]</scope>
    <source>
        <strain evidence="2 3">MCA 4186</strain>
    </source>
</reference>
<accession>A0A316Z6I6</accession>
<dbReference type="RefSeq" id="XP_025597460.1">
    <property type="nucleotide sequence ID" value="XM_025745756.1"/>
</dbReference>
<dbReference type="Proteomes" id="UP000245946">
    <property type="component" value="Unassembled WGS sequence"/>
</dbReference>
<organism evidence="2 3">
    <name type="scientific">Tilletiopsis washingtonensis</name>
    <dbReference type="NCBI Taxonomy" id="58919"/>
    <lineage>
        <taxon>Eukaryota</taxon>
        <taxon>Fungi</taxon>
        <taxon>Dikarya</taxon>
        <taxon>Basidiomycota</taxon>
        <taxon>Ustilaginomycotina</taxon>
        <taxon>Exobasidiomycetes</taxon>
        <taxon>Entylomatales</taxon>
        <taxon>Entylomatales incertae sedis</taxon>
        <taxon>Tilletiopsis</taxon>
    </lineage>
</organism>